<organism evidence="5 6">
    <name type="scientific">Aspergillus oryzae</name>
    <name type="common">Yellow koji mold</name>
    <dbReference type="NCBI Taxonomy" id="5062"/>
    <lineage>
        <taxon>Eukaryota</taxon>
        <taxon>Fungi</taxon>
        <taxon>Dikarya</taxon>
        <taxon>Ascomycota</taxon>
        <taxon>Pezizomycotina</taxon>
        <taxon>Eurotiomycetes</taxon>
        <taxon>Eurotiomycetidae</taxon>
        <taxon>Eurotiales</taxon>
        <taxon>Aspergillaceae</taxon>
        <taxon>Aspergillus</taxon>
        <taxon>Aspergillus subgen. Circumdati</taxon>
    </lineage>
</organism>
<dbReference type="Proteomes" id="UP001165205">
    <property type="component" value="Unassembled WGS sequence"/>
</dbReference>
<dbReference type="InterPro" id="IPR049884">
    <property type="entry name" value="Scytalone_dh"/>
</dbReference>
<name>A0A1S9DQ36_ASPOZ</name>
<dbReference type="Gene3D" id="3.10.450.50">
    <property type="match status" value="1"/>
</dbReference>
<dbReference type="EMBL" id="BSYA01000074">
    <property type="protein sequence ID" value="GMG30690.1"/>
    <property type="molecule type" value="Genomic_DNA"/>
</dbReference>
<reference evidence="5 6" key="1">
    <citation type="submission" date="2016-10" db="EMBL/GenBank/DDBJ databases">
        <title>Genome sequencing of Aspergillus oryzae BCC7051.</title>
        <authorList>
            <person name="Thammarongtham C."/>
            <person name="Vorapreeda T."/>
            <person name="Nookaew I."/>
            <person name="Srisuk T."/>
            <person name="Land M."/>
            <person name="Jeennor S."/>
            <person name="Laoteng K."/>
        </authorList>
    </citation>
    <scope>NUCLEOTIDE SEQUENCE [LARGE SCALE GENOMIC DNA]</scope>
    <source>
        <strain evidence="5 6">BCC7051</strain>
    </source>
</reference>
<dbReference type="GO" id="GO:0016829">
    <property type="term" value="F:lyase activity"/>
    <property type="evidence" value="ECO:0007669"/>
    <property type="project" value="UniProtKB-KW"/>
</dbReference>
<sequence length="153" mass="16852">MSDPSIPLACQNLLHDWANCLDTKSWDRMPTIFAPRIDVDYSAVGTLKATAVESSVFIDHYSSPAQLGNPDIQSHHFIGACKWARELETHVRVVFQIMAVHRRAPKDGGAAVLATGHGVNTMDFKQVDGEWKIAAIKVGVLFMEGDFEGIFTP</sequence>
<evidence type="ECO:0000313" key="4">
    <source>
        <dbReference type="EMBL" id="GMG30690.1"/>
    </source>
</evidence>
<evidence type="ECO:0000259" key="3">
    <source>
        <dbReference type="Pfam" id="PF02982"/>
    </source>
</evidence>
<proteinExistence type="inferred from homology"/>
<dbReference type="AlphaFoldDB" id="A0A1S9DQ36"/>
<comment type="similarity">
    <text evidence="1">Belongs to the scytalone dehydratase family.</text>
</comment>
<dbReference type="SUPFAM" id="SSF54427">
    <property type="entry name" value="NTF2-like"/>
    <property type="match status" value="1"/>
</dbReference>
<dbReference type="InterPro" id="IPR032710">
    <property type="entry name" value="NTF2-like_dom_sf"/>
</dbReference>
<evidence type="ECO:0000256" key="1">
    <source>
        <dbReference type="ARBA" id="ARBA00008584"/>
    </source>
</evidence>
<comment type="caution">
    <text evidence="5">The sequence shown here is derived from an EMBL/GenBank/DDBJ whole genome shotgun (WGS) entry which is preliminary data.</text>
</comment>
<dbReference type="EMBL" id="MKZY01000003">
    <property type="protein sequence ID" value="OOO11110.1"/>
    <property type="molecule type" value="Genomic_DNA"/>
</dbReference>
<dbReference type="OrthoDB" id="5281072at2759"/>
<protein>
    <submittedName>
        <fullName evidence="5">Scytalone dehydratase</fullName>
    </submittedName>
    <submittedName>
        <fullName evidence="4">Unnamed protein product</fullName>
    </submittedName>
</protein>
<gene>
    <name evidence="4" type="ORF">Aory04_000671400</name>
    <name evidence="5" type="ORF">OAory_01075800</name>
</gene>
<accession>A0A1S9DQ36</accession>
<dbReference type="Pfam" id="PF02982">
    <property type="entry name" value="Scytalone_dh"/>
    <property type="match status" value="1"/>
</dbReference>
<dbReference type="Proteomes" id="UP000190312">
    <property type="component" value="Unassembled WGS sequence"/>
</dbReference>
<keyword evidence="2" id="KW-0456">Lyase</keyword>
<evidence type="ECO:0000256" key="2">
    <source>
        <dbReference type="ARBA" id="ARBA00023239"/>
    </source>
</evidence>
<reference evidence="4" key="2">
    <citation type="submission" date="2023-04" db="EMBL/GenBank/DDBJ databases">
        <title>Aspergillus oryzae NBRC 4228.</title>
        <authorList>
            <person name="Ichikawa N."/>
            <person name="Sato H."/>
            <person name="Tonouchi N."/>
        </authorList>
    </citation>
    <scope>NUCLEOTIDE SEQUENCE</scope>
    <source>
        <strain evidence="4">NBRC 4228</strain>
    </source>
</reference>
<evidence type="ECO:0000313" key="5">
    <source>
        <dbReference type="EMBL" id="OOO11110.1"/>
    </source>
</evidence>
<feature type="domain" description="Scytalone dehydratase-like" evidence="3">
    <location>
        <begin position="8"/>
        <end position="152"/>
    </location>
</feature>
<evidence type="ECO:0000313" key="6">
    <source>
        <dbReference type="Proteomes" id="UP000190312"/>
    </source>
</evidence>